<dbReference type="Proteomes" id="UP000515679">
    <property type="component" value="Chromosome"/>
</dbReference>
<dbReference type="EMBL" id="CP041969">
    <property type="protein sequence ID" value="QMV42915.1"/>
    <property type="molecule type" value="Genomic_DNA"/>
</dbReference>
<evidence type="ECO:0000256" key="1">
    <source>
        <dbReference type="SAM" id="Phobius"/>
    </source>
</evidence>
<keyword evidence="1" id="KW-0472">Membrane</keyword>
<keyword evidence="3" id="KW-1185">Reference proteome</keyword>
<keyword evidence="1" id="KW-1133">Transmembrane helix</keyword>
<organism evidence="2 3">
    <name type="scientific">Cohnella cholangitidis</name>
    <dbReference type="NCBI Taxonomy" id="2598458"/>
    <lineage>
        <taxon>Bacteria</taxon>
        <taxon>Bacillati</taxon>
        <taxon>Bacillota</taxon>
        <taxon>Bacilli</taxon>
        <taxon>Bacillales</taxon>
        <taxon>Paenibacillaceae</taxon>
        <taxon>Cohnella</taxon>
    </lineage>
</organism>
<accession>A0A7G5C131</accession>
<sequence>MMYFLLGAIWIAFLVHDWFYDKLNAARWRIKAVYAALLGLSVYHLLVYSGKLRSYSYLDTATFIFGGVVKALLSYLNPKG</sequence>
<feature type="transmembrane region" description="Helical" evidence="1">
    <location>
        <begin position="57"/>
        <end position="76"/>
    </location>
</feature>
<name>A0A7G5C131_9BACL</name>
<evidence type="ECO:0000313" key="3">
    <source>
        <dbReference type="Proteomes" id="UP000515679"/>
    </source>
</evidence>
<keyword evidence="1" id="KW-0812">Transmembrane</keyword>
<dbReference type="AlphaFoldDB" id="A0A7G5C131"/>
<dbReference type="RefSeq" id="WP_182299143.1">
    <property type="nucleotide sequence ID" value="NZ_CP041969.1"/>
</dbReference>
<reference evidence="2 3" key="1">
    <citation type="submission" date="2019-07" db="EMBL/GenBank/DDBJ databases">
        <authorList>
            <person name="Kim J.K."/>
            <person name="Cheong H.-M."/>
            <person name="Choi Y."/>
            <person name="Hwang K.J."/>
            <person name="Lee S."/>
            <person name="Choi C."/>
        </authorList>
    </citation>
    <scope>NUCLEOTIDE SEQUENCE [LARGE SCALE GENOMIC DNA]</scope>
    <source>
        <strain evidence="2 3">KS 22</strain>
    </source>
</reference>
<gene>
    <name evidence="2" type="ORF">FPL14_18280</name>
</gene>
<proteinExistence type="predicted"/>
<feature type="transmembrane region" description="Helical" evidence="1">
    <location>
        <begin position="33"/>
        <end position="50"/>
    </location>
</feature>
<dbReference type="KEGG" id="cchl:FPL14_18280"/>
<evidence type="ECO:0000313" key="2">
    <source>
        <dbReference type="EMBL" id="QMV42915.1"/>
    </source>
</evidence>
<protein>
    <submittedName>
        <fullName evidence="2">Uncharacterized protein</fullName>
    </submittedName>
</protein>